<dbReference type="EMBL" id="SJPF01000004">
    <property type="protein sequence ID" value="TWT32087.1"/>
    <property type="molecule type" value="Genomic_DNA"/>
</dbReference>
<dbReference type="Proteomes" id="UP000318878">
    <property type="component" value="Unassembled WGS sequence"/>
</dbReference>
<organism evidence="3 4">
    <name type="scientific">Blastopirellula retiformator</name>
    <dbReference type="NCBI Taxonomy" id="2527970"/>
    <lineage>
        <taxon>Bacteria</taxon>
        <taxon>Pseudomonadati</taxon>
        <taxon>Planctomycetota</taxon>
        <taxon>Planctomycetia</taxon>
        <taxon>Pirellulales</taxon>
        <taxon>Pirellulaceae</taxon>
        <taxon>Blastopirellula</taxon>
    </lineage>
</organism>
<comment type="caution">
    <text evidence="3">The sequence shown here is derived from an EMBL/GenBank/DDBJ whole genome shotgun (WGS) entry which is preliminary data.</text>
</comment>
<gene>
    <name evidence="3" type="ORF">Enr8_40130</name>
</gene>
<feature type="compositionally biased region" description="Low complexity" evidence="1">
    <location>
        <begin position="140"/>
        <end position="157"/>
    </location>
</feature>
<reference evidence="3 4" key="1">
    <citation type="submission" date="2019-02" db="EMBL/GenBank/DDBJ databases">
        <title>Deep-cultivation of Planctomycetes and their phenomic and genomic characterization uncovers novel biology.</title>
        <authorList>
            <person name="Wiegand S."/>
            <person name="Jogler M."/>
            <person name="Boedeker C."/>
            <person name="Pinto D."/>
            <person name="Vollmers J."/>
            <person name="Rivas-Marin E."/>
            <person name="Kohn T."/>
            <person name="Peeters S.H."/>
            <person name="Heuer A."/>
            <person name="Rast P."/>
            <person name="Oberbeckmann S."/>
            <person name="Bunk B."/>
            <person name="Jeske O."/>
            <person name="Meyerdierks A."/>
            <person name="Storesund J.E."/>
            <person name="Kallscheuer N."/>
            <person name="Luecker S."/>
            <person name="Lage O.M."/>
            <person name="Pohl T."/>
            <person name="Merkel B.J."/>
            <person name="Hornburger P."/>
            <person name="Mueller R.-W."/>
            <person name="Bruemmer F."/>
            <person name="Labrenz M."/>
            <person name="Spormann A.M."/>
            <person name="Op Den Camp H."/>
            <person name="Overmann J."/>
            <person name="Amann R."/>
            <person name="Jetten M.S.M."/>
            <person name="Mascher T."/>
            <person name="Medema M.H."/>
            <person name="Devos D.P."/>
            <person name="Kaster A.-K."/>
            <person name="Ovreas L."/>
            <person name="Rohde M."/>
            <person name="Galperin M.Y."/>
            <person name="Jogler C."/>
        </authorList>
    </citation>
    <scope>NUCLEOTIDE SEQUENCE [LARGE SCALE GENOMIC DNA]</scope>
    <source>
        <strain evidence="3 4">Enr8</strain>
    </source>
</reference>
<proteinExistence type="predicted"/>
<feature type="chain" id="PRO_5022843616" evidence="2">
    <location>
        <begin position="25"/>
        <end position="187"/>
    </location>
</feature>
<feature type="region of interest" description="Disordered" evidence="1">
    <location>
        <begin position="123"/>
        <end position="162"/>
    </location>
</feature>
<dbReference type="RefSeq" id="WP_146434770.1">
    <property type="nucleotide sequence ID" value="NZ_SJPF01000004.1"/>
</dbReference>
<dbReference type="AlphaFoldDB" id="A0A5C5V2T7"/>
<keyword evidence="2" id="KW-0732">Signal</keyword>
<sequence precursor="true">MLRSLLFGLVAVAAACAMSSSADAYFPGCFGPRAGFSGYGITNFGGYGGFGYYSNNVPTPPYYAIHPPVYYSHSVARPYGISPFAISSYQPSQRVVYQAPTPEPQVVINPYVATEVPVATEEAAPVAETPSNEATDEAATEAPAVEEAVPAADETTASPWPTPQVVINPFVDSSEVVPVSFTKIVNP</sequence>
<evidence type="ECO:0000313" key="3">
    <source>
        <dbReference type="EMBL" id="TWT32087.1"/>
    </source>
</evidence>
<feature type="signal peptide" evidence="2">
    <location>
        <begin position="1"/>
        <end position="24"/>
    </location>
</feature>
<name>A0A5C5V2T7_9BACT</name>
<evidence type="ECO:0000256" key="1">
    <source>
        <dbReference type="SAM" id="MobiDB-lite"/>
    </source>
</evidence>
<dbReference type="OrthoDB" id="267431at2"/>
<protein>
    <submittedName>
        <fullName evidence="3">Uncharacterized protein</fullName>
    </submittedName>
</protein>
<dbReference type="PROSITE" id="PS51257">
    <property type="entry name" value="PROKAR_LIPOPROTEIN"/>
    <property type="match status" value="1"/>
</dbReference>
<keyword evidence="4" id="KW-1185">Reference proteome</keyword>
<evidence type="ECO:0000313" key="4">
    <source>
        <dbReference type="Proteomes" id="UP000318878"/>
    </source>
</evidence>
<accession>A0A5C5V2T7</accession>
<evidence type="ECO:0000256" key="2">
    <source>
        <dbReference type="SAM" id="SignalP"/>
    </source>
</evidence>